<dbReference type="Gene3D" id="3.40.50.150">
    <property type="entry name" value="Vaccinia Virus protein VP39"/>
    <property type="match status" value="1"/>
</dbReference>
<dbReference type="InterPro" id="IPR026669">
    <property type="entry name" value="Arsenite_MeTrfase-like"/>
</dbReference>
<gene>
    <name evidence="3" type="primary">LOC110421319</name>
</gene>
<evidence type="ECO:0000313" key="3">
    <source>
        <dbReference type="RefSeq" id="XP_021290565.1"/>
    </source>
</evidence>
<dbReference type="OrthoDB" id="8300214at2759"/>
<feature type="domain" description="Amine oxidase" evidence="1">
    <location>
        <begin position="10"/>
        <end position="309"/>
    </location>
</feature>
<protein>
    <submittedName>
        <fullName evidence="3">Uncharacterized protein LOC110421319 isoform X1</fullName>
    </submittedName>
</protein>
<dbReference type="GO" id="GO:0008168">
    <property type="term" value="F:methyltransferase activity"/>
    <property type="evidence" value="ECO:0007669"/>
    <property type="project" value="TreeGrafter"/>
</dbReference>
<dbReference type="Gene3D" id="3.50.50.60">
    <property type="entry name" value="FAD/NAD(P)-binding domain"/>
    <property type="match status" value="1"/>
</dbReference>
<dbReference type="InterPro" id="IPR002937">
    <property type="entry name" value="Amino_oxidase"/>
</dbReference>
<dbReference type="PANTHER" id="PTHR43675">
    <property type="entry name" value="ARSENITE METHYLTRANSFERASE"/>
    <property type="match status" value="1"/>
</dbReference>
<dbReference type="SUPFAM" id="SSF53335">
    <property type="entry name" value="S-adenosyl-L-methionine-dependent methyltransferases"/>
    <property type="match status" value="1"/>
</dbReference>
<sequence length="859" mass="97440">MRVAVIGGGIGGLVSACVLAKAGVNVVVYEKEEQVGGQARTFNGIDLDLGFIAFNPAMNPSTLELFDSLGVGVEACNMSFSVSLDNGQDYEWGTRNGFSSLFAQKKNVLNPYFWKMLREIIKFKDDVITYLQMLENNPDIDRNETLGQFIKLRDYSELFQKAYLIPICCSIWCCTVEQVMSFSAFYTLSIFRRYHLHQQLLGRPQLLTVSRHSYFANKVREMLESRGCQIRTGCEIHSVQTDDDGSNIVFGDGFQEKYNGCIMAVDAPAALKLLGNQATFDELRLLGAFQYVCSDIFFHRDVKFMPKNSSTWSALNFVKGAENKACLTYLLDVLQDVGETSVPFLVTINPDQTPKQTLHKWTTGHLITSVAASKASLQLNQIQGKRGIWFCGYGFHEDKLKAAMVTANNLLGKQCSVLNQPKHIVPSFMETGARLFVTRFLGQYISTGCITILEEGGTVFTFKGSVRKCSVKTVLKVHNPQFYWKVMTEAGLGLADAFINGDFSFTDKEEGLLNLFIILIANGDSKSSVTRLNKKRGWWTPSFFTASIASAKYFFKHALRQNSVTQARRNISRHYDVSNELFALFLDETMQYSSGIFKNEDEDLKVAQLRKMSSLIDKARIEKQHEVLDIGCGWGRFAIEVVKRTGCKYTGITLSEEQLKFAEAKVKEAGLQDNIRFLLCDYRQLPDTHKYDRIVSCEMIEHLGDEYVEEFFRCCESALAEDGLLVLQFISIPEERFDEYKRSSDFIKEYIFPGGCLPSLNRIVTGMAAASRLCVEHVENIGMNYYLTLRCWRKNFLENQSKIQALGFDEKFLRTWEYYFDYCAAGFRTYTLGDYQVVFSRPGNYKALGYPYQGFPSAY</sequence>
<dbReference type="CDD" id="cd02440">
    <property type="entry name" value="AdoMet_MTases"/>
    <property type="match status" value="1"/>
</dbReference>
<dbReference type="RefSeq" id="XP_021290565.1">
    <property type="nucleotide sequence ID" value="XM_021434890.1"/>
</dbReference>
<dbReference type="AlphaFoldDB" id="A0A6J1AUF8"/>
<dbReference type="PRINTS" id="PR00419">
    <property type="entry name" value="ADXRDTASE"/>
</dbReference>
<dbReference type="GO" id="GO:0016491">
    <property type="term" value="F:oxidoreductase activity"/>
    <property type="evidence" value="ECO:0007669"/>
    <property type="project" value="InterPro"/>
</dbReference>
<dbReference type="Gene3D" id="1.10.3110.10">
    <property type="entry name" value="protoporphyrinogen ix oxidase, domain 3"/>
    <property type="match status" value="1"/>
</dbReference>
<organism evidence="2 3">
    <name type="scientific">Herrania umbratica</name>
    <dbReference type="NCBI Taxonomy" id="108875"/>
    <lineage>
        <taxon>Eukaryota</taxon>
        <taxon>Viridiplantae</taxon>
        <taxon>Streptophyta</taxon>
        <taxon>Embryophyta</taxon>
        <taxon>Tracheophyta</taxon>
        <taxon>Spermatophyta</taxon>
        <taxon>Magnoliopsida</taxon>
        <taxon>eudicotyledons</taxon>
        <taxon>Gunneridae</taxon>
        <taxon>Pentapetalae</taxon>
        <taxon>rosids</taxon>
        <taxon>malvids</taxon>
        <taxon>Malvales</taxon>
        <taxon>Malvaceae</taxon>
        <taxon>Byttnerioideae</taxon>
        <taxon>Herrania</taxon>
    </lineage>
</organism>
<dbReference type="Pfam" id="PF02353">
    <property type="entry name" value="CMAS"/>
    <property type="match status" value="1"/>
</dbReference>
<dbReference type="Proteomes" id="UP000504621">
    <property type="component" value="Unplaced"/>
</dbReference>
<dbReference type="InterPro" id="IPR029063">
    <property type="entry name" value="SAM-dependent_MTases_sf"/>
</dbReference>
<dbReference type="GeneID" id="110421319"/>
<name>A0A6J1AUF8_9ROSI</name>
<evidence type="ECO:0000313" key="2">
    <source>
        <dbReference type="Proteomes" id="UP000504621"/>
    </source>
</evidence>
<accession>A0A6J1AUF8</accession>
<dbReference type="PROSITE" id="PS51257">
    <property type="entry name" value="PROKAR_LIPOPROTEIN"/>
    <property type="match status" value="1"/>
</dbReference>
<dbReference type="PANTHER" id="PTHR43675:SF30">
    <property type="entry name" value="CYCLOPROPANE-FATTY-ACYL-PHOSPHOLIPID SYNTHASE"/>
    <property type="match status" value="1"/>
</dbReference>
<reference evidence="3" key="1">
    <citation type="submission" date="2025-08" db="UniProtKB">
        <authorList>
            <consortium name="RefSeq"/>
        </authorList>
    </citation>
    <scope>IDENTIFICATION</scope>
    <source>
        <tissue evidence="3">Leaf</tissue>
    </source>
</reference>
<dbReference type="Gene3D" id="3.90.660.20">
    <property type="entry name" value="Protoporphyrinogen oxidase, mitochondrial, domain 2"/>
    <property type="match status" value="1"/>
</dbReference>
<proteinExistence type="predicted"/>
<keyword evidence="2" id="KW-1185">Reference proteome</keyword>
<dbReference type="InterPro" id="IPR036188">
    <property type="entry name" value="FAD/NAD-bd_sf"/>
</dbReference>
<dbReference type="SUPFAM" id="SSF51905">
    <property type="entry name" value="FAD/NAD(P)-binding domain"/>
    <property type="match status" value="1"/>
</dbReference>
<dbReference type="Pfam" id="PF01593">
    <property type="entry name" value="Amino_oxidase"/>
    <property type="match status" value="1"/>
</dbReference>
<evidence type="ECO:0000259" key="1">
    <source>
        <dbReference type="Pfam" id="PF01593"/>
    </source>
</evidence>